<name>A0ABT1AWG2_9FLAO</name>
<gene>
    <name evidence="3" type="ORF">NG653_03675</name>
</gene>
<accession>A0ABT1AWG2</accession>
<evidence type="ECO:0000313" key="3">
    <source>
        <dbReference type="EMBL" id="MCO5723942.1"/>
    </source>
</evidence>
<protein>
    <submittedName>
        <fullName evidence="3">Universal stress protein</fullName>
    </submittedName>
</protein>
<dbReference type="PANTHER" id="PTHR46268">
    <property type="entry name" value="STRESS RESPONSE PROTEIN NHAX"/>
    <property type="match status" value="1"/>
</dbReference>
<organism evidence="3 4">
    <name type="scientific">Robiginitalea marina</name>
    <dbReference type="NCBI Taxonomy" id="2954105"/>
    <lineage>
        <taxon>Bacteria</taxon>
        <taxon>Pseudomonadati</taxon>
        <taxon>Bacteroidota</taxon>
        <taxon>Flavobacteriia</taxon>
        <taxon>Flavobacteriales</taxon>
        <taxon>Flavobacteriaceae</taxon>
        <taxon>Robiginitalea</taxon>
    </lineage>
</organism>
<dbReference type="CDD" id="cd00293">
    <property type="entry name" value="USP-like"/>
    <property type="match status" value="2"/>
</dbReference>
<dbReference type="RefSeq" id="WP_252740316.1">
    <property type="nucleotide sequence ID" value="NZ_JAMXIB010000002.1"/>
</dbReference>
<dbReference type="Gene3D" id="3.40.50.12370">
    <property type="match status" value="1"/>
</dbReference>
<sequence>MDLRIAIPTDFSKNAEKAAHFALELFSGQKCLFFLVHTYTPAFYRADYLLHSPGQIGLGDFYRERVMQKLAKFQKKLQARTNQKNHEFICHAAFNSLAEELNQMGEKETLDLVVMGTQGATGAMEVLFGTNAVQVLHKATCPVLVVPEGAEVTELKHILFPTDFAPDYARLPLKVLLQILGRPGVSLHVLHAYTEADSRPGRQRSREQLEELLAPYRAEITETGEEDLVGAINRYAGRVPVQLLVMVRNQHTFLENLLVTPVIDLIGFHSKIPFMVIPRPEG</sequence>
<dbReference type="Pfam" id="PF00582">
    <property type="entry name" value="Usp"/>
    <property type="match status" value="2"/>
</dbReference>
<dbReference type="InterPro" id="IPR006015">
    <property type="entry name" value="Universal_stress_UspA"/>
</dbReference>
<feature type="domain" description="UspA" evidence="2">
    <location>
        <begin position="156"/>
        <end position="278"/>
    </location>
</feature>
<dbReference type="SUPFAM" id="SSF52402">
    <property type="entry name" value="Adenine nucleotide alpha hydrolases-like"/>
    <property type="match status" value="2"/>
</dbReference>
<proteinExistence type="inferred from homology"/>
<dbReference type="PANTHER" id="PTHR46268:SF6">
    <property type="entry name" value="UNIVERSAL STRESS PROTEIN UP12"/>
    <property type="match status" value="1"/>
</dbReference>
<feature type="domain" description="UspA" evidence="2">
    <location>
        <begin position="4"/>
        <end position="147"/>
    </location>
</feature>
<dbReference type="Proteomes" id="UP001206312">
    <property type="component" value="Unassembled WGS sequence"/>
</dbReference>
<evidence type="ECO:0000256" key="1">
    <source>
        <dbReference type="ARBA" id="ARBA00008791"/>
    </source>
</evidence>
<dbReference type="InterPro" id="IPR006016">
    <property type="entry name" value="UspA"/>
</dbReference>
<comment type="caution">
    <text evidence="3">The sequence shown here is derived from an EMBL/GenBank/DDBJ whole genome shotgun (WGS) entry which is preliminary data.</text>
</comment>
<evidence type="ECO:0000259" key="2">
    <source>
        <dbReference type="Pfam" id="PF00582"/>
    </source>
</evidence>
<reference evidence="3 4" key="1">
    <citation type="submission" date="2022-06" db="EMBL/GenBank/DDBJ databases">
        <authorList>
            <person name="Xuan X."/>
        </authorList>
    </citation>
    <scope>NUCLEOTIDE SEQUENCE [LARGE SCALE GENOMIC DNA]</scope>
    <source>
        <strain evidence="3 4">2V75</strain>
    </source>
</reference>
<comment type="similarity">
    <text evidence="1">Belongs to the universal stress protein A family.</text>
</comment>
<keyword evidence="4" id="KW-1185">Reference proteome</keyword>
<dbReference type="PRINTS" id="PR01438">
    <property type="entry name" value="UNVRSLSTRESS"/>
</dbReference>
<evidence type="ECO:0000313" key="4">
    <source>
        <dbReference type="Proteomes" id="UP001206312"/>
    </source>
</evidence>
<dbReference type="EMBL" id="JAMXIB010000002">
    <property type="protein sequence ID" value="MCO5723942.1"/>
    <property type="molecule type" value="Genomic_DNA"/>
</dbReference>